<accession>A0A450YSE1</accession>
<protein>
    <submittedName>
        <fullName evidence="1">Uncharacterized protein</fullName>
    </submittedName>
</protein>
<evidence type="ECO:0000313" key="1">
    <source>
        <dbReference type="EMBL" id="VFK44474.1"/>
    </source>
</evidence>
<reference evidence="1" key="1">
    <citation type="submission" date="2019-02" db="EMBL/GenBank/DDBJ databases">
        <authorList>
            <person name="Gruber-Vodicka R. H."/>
            <person name="Seah K. B. B."/>
        </authorList>
    </citation>
    <scope>NUCLEOTIDE SEQUENCE</scope>
    <source>
        <strain evidence="1">BECK_BZ125</strain>
        <strain evidence="2">BECK_BZ126</strain>
    </source>
</reference>
<dbReference type="AlphaFoldDB" id="A0A450YSE1"/>
<dbReference type="EMBL" id="CAADFT010000036">
    <property type="protein sequence ID" value="VFK44474.1"/>
    <property type="molecule type" value="Genomic_DNA"/>
</dbReference>
<name>A0A450YSE1_9GAMM</name>
<dbReference type="EMBL" id="CAADFW010000109">
    <property type="protein sequence ID" value="VFK63934.1"/>
    <property type="molecule type" value="Genomic_DNA"/>
</dbReference>
<proteinExistence type="predicted"/>
<organism evidence="1">
    <name type="scientific">Candidatus Kentrum sp. TC</name>
    <dbReference type="NCBI Taxonomy" id="2126339"/>
    <lineage>
        <taxon>Bacteria</taxon>
        <taxon>Pseudomonadati</taxon>
        <taxon>Pseudomonadota</taxon>
        <taxon>Gammaproteobacteria</taxon>
        <taxon>Candidatus Kentrum</taxon>
    </lineage>
</organism>
<evidence type="ECO:0000313" key="2">
    <source>
        <dbReference type="EMBL" id="VFK63934.1"/>
    </source>
</evidence>
<gene>
    <name evidence="1" type="ORF">BECKTC1821E_GA0114239_10361</name>
    <name evidence="2" type="ORF">BECKTC1821F_GA0114240_11099</name>
</gene>
<sequence length="97" mass="11171">MNASSSNNDSISRITMKFTWKPGGFNRYLRCQFKQSNTRRTYQRFAPGSKRGVPRAGTSFFGIFIFPTLHKSRFHPFVDSAVQGKFVYLHKLGNFPT</sequence>